<accession>A0A182VKW3</accession>
<dbReference type="EnsemblMetazoa" id="AMEM016687-RA">
    <property type="protein sequence ID" value="AMEM016687-PA"/>
    <property type="gene ID" value="AMEM016687"/>
</dbReference>
<reference evidence="1" key="1">
    <citation type="submission" date="2020-05" db="UniProtKB">
        <authorList>
            <consortium name="EnsemblMetazoa"/>
        </authorList>
    </citation>
    <scope>IDENTIFICATION</scope>
    <source>
        <strain evidence="1">MAF</strain>
    </source>
</reference>
<dbReference type="Proteomes" id="UP000075903">
    <property type="component" value="Unassembled WGS sequence"/>
</dbReference>
<evidence type="ECO:0000313" key="1">
    <source>
        <dbReference type="EnsemblMetazoa" id="AMEM016687-PA"/>
    </source>
</evidence>
<evidence type="ECO:0000313" key="2">
    <source>
        <dbReference type="Proteomes" id="UP000075903"/>
    </source>
</evidence>
<sequence>MIIFPSKNEAAVELTPFVSTACLGSVSATKVSLFVPTTGVTVVESISTSVAIGGTIGKGPACCSFSRVTLDVDSRRLLLALLLCEDGAEWDEDLRSPEPVFS</sequence>
<protein>
    <submittedName>
        <fullName evidence="1">Uncharacterized protein</fullName>
    </submittedName>
</protein>
<dbReference type="VEuPathDB" id="VectorBase:AMEM016687"/>
<name>A0A182VKW3_ANOME</name>
<organism evidence="1 2">
    <name type="scientific">Anopheles merus</name>
    <name type="common">Mosquito</name>
    <dbReference type="NCBI Taxonomy" id="30066"/>
    <lineage>
        <taxon>Eukaryota</taxon>
        <taxon>Metazoa</taxon>
        <taxon>Ecdysozoa</taxon>
        <taxon>Arthropoda</taxon>
        <taxon>Hexapoda</taxon>
        <taxon>Insecta</taxon>
        <taxon>Pterygota</taxon>
        <taxon>Neoptera</taxon>
        <taxon>Endopterygota</taxon>
        <taxon>Diptera</taxon>
        <taxon>Nematocera</taxon>
        <taxon>Culicoidea</taxon>
        <taxon>Culicidae</taxon>
        <taxon>Anophelinae</taxon>
        <taxon>Anopheles</taxon>
    </lineage>
</organism>
<keyword evidence="2" id="KW-1185">Reference proteome</keyword>
<dbReference type="AlphaFoldDB" id="A0A182VKW3"/>
<proteinExistence type="predicted"/>